<dbReference type="RefSeq" id="WP_090071873.1">
    <property type="nucleotide sequence ID" value="NZ_FOFT01000017.1"/>
</dbReference>
<comment type="subcellular location">
    <subcellularLocation>
        <location evidence="2">Cell membrane</location>
    </subcellularLocation>
    <subcellularLocation>
        <location evidence="1">Membrane</location>
        <topology evidence="1">Single-pass membrane protein</topology>
    </subcellularLocation>
</comment>
<evidence type="ECO:0000256" key="1">
    <source>
        <dbReference type="ARBA" id="ARBA00004167"/>
    </source>
</evidence>
<dbReference type="InterPro" id="IPR041916">
    <property type="entry name" value="Anti_sigma_zinc_sf"/>
</dbReference>
<evidence type="ECO:0000256" key="9">
    <source>
        <dbReference type="ARBA" id="ARBA00029829"/>
    </source>
</evidence>
<proteinExistence type="predicted"/>
<evidence type="ECO:0000256" key="5">
    <source>
        <dbReference type="ARBA" id="ARBA00022989"/>
    </source>
</evidence>
<protein>
    <recommendedName>
        <fullName evidence="10">Regulator of SigK</fullName>
    </recommendedName>
    <alternativeName>
        <fullName evidence="9">Sigma-K anti-sigma factor RskA</fullName>
    </alternativeName>
</protein>
<keyword evidence="6" id="KW-0805">Transcription regulation</keyword>
<evidence type="ECO:0000256" key="4">
    <source>
        <dbReference type="ARBA" id="ARBA00022692"/>
    </source>
</evidence>
<dbReference type="InterPro" id="IPR051474">
    <property type="entry name" value="Anti-sigma-K/W_factor"/>
</dbReference>
<dbReference type="AlphaFoldDB" id="A0A1H9XSE0"/>
<evidence type="ECO:0000256" key="2">
    <source>
        <dbReference type="ARBA" id="ARBA00004236"/>
    </source>
</evidence>
<feature type="domain" description="Anti-sigma K factor RskA C-terminal" evidence="12">
    <location>
        <begin position="105"/>
        <end position="239"/>
    </location>
</feature>
<dbReference type="InterPro" id="IPR018764">
    <property type="entry name" value="RskA_C"/>
</dbReference>
<evidence type="ECO:0000256" key="8">
    <source>
        <dbReference type="ARBA" id="ARBA00023163"/>
    </source>
</evidence>
<keyword evidence="5 11" id="KW-1133">Transmembrane helix</keyword>
<dbReference type="InterPro" id="IPR027383">
    <property type="entry name" value="Znf_put"/>
</dbReference>
<evidence type="ECO:0000256" key="6">
    <source>
        <dbReference type="ARBA" id="ARBA00023015"/>
    </source>
</evidence>
<dbReference type="Proteomes" id="UP000199028">
    <property type="component" value="Unassembled WGS sequence"/>
</dbReference>
<keyword evidence="4 11" id="KW-0812">Transmembrane</keyword>
<evidence type="ECO:0000313" key="14">
    <source>
        <dbReference type="EMBL" id="SES49072.1"/>
    </source>
</evidence>
<keyword evidence="8" id="KW-0804">Transcription</keyword>
<sequence length="245" mass="25064">MSATVDPHTLVGVYAVNALSDTERAEFEAHLHGCPSCAEEVAELQATAAVLGTVAEIAPPAHLRTRVLTDATALRQLPPQASVHVEPMAALPTRNRWLVRASVLAAAASVLVAVVVGVQGVQDRRELDTLRQSAAGYSQVPDLLSAPDAKVLSEPGAGGGKATVVISPSRSKAVFLASGLPSLSADRDYQLWVVGTGDPRPAGLLRGEPVVVGGLADARAFALTVEPSGGSPAPTTEPVLAIAVA</sequence>
<dbReference type="OrthoDB" id="153510at2"/>
<dbReference type="Gene3D" id="1.10.10.1320">
    <property type="entry name" value="Anti-sigma factor, zinc-finger domain"/>
    <property type="match status" value="1"/>
</dbReference>
<organism evidence="14 15">
    <name type="scientific">Lentzea flaviverrucosa</name>
    <dbReference type="NCBI Taxonomy" id="200379"/>
    <lineage>
        <taxon>Bacteria</taxon>
        <taxon>Bacillati</taxon>
        <taxon>Actinomycetota</taxon>
        <taxon>Actinomycetes</taxon>
        <taxon>Pseudonocardiales</taxon>
        <taxon>Pseudonocardiaceae</taxon>
        <taxon>Lentzea</taxon>
    </lineage>
</organism>
<evidence type="ECO:0000256" key="3">
    <source>
        <dbReference type="ARBA" id="ARBA00022475"/>
    </source>
</evidence>
<reference evidence="15" key="1">
    <citation type="submission" date="2016-10" db="EMBL/GenBank/DDBJ databases">
        <authorList>
            <person name="Varghese N."/>
            <person name="Submissions S."/>
        </authorList>
    </citation>
    <scope>NUCLEOTIDE SEQUENCE [LARGE SCALE GENOMIC DNA]</scope>
    <source>
        <strain evidence="15">CGMCC 4.578</strain>
    </source>
</reference>
<evidence type="ECO:0000313" key="15">
    <source>
        <dbReference type="Proteomes" id="UP000199028"/>
    </source>
</evidence>
<dbReference type="GO" id="GO:0005886">
    <property type="term" value="C:plasma membrane"/>
    <property type="evidence" value="ECO:0007669"/>
    <property type="project" value="UniProtKB-SubCell"/>
</dbReference>
<evidence type="ECO:0000256" key="10">
    <source>
        <dbReference type="ARBA" id="ARBA00030803"/>
    </source>
</evidence>
<dbReference type="GO" id="GO:0006417">
    <property type="term" value="P:regulation of translation"/>
    <property type="evidence" value="ECO:0007669"/>
    <property type="project" value="TreeGrafter"/>
</dbReference>
<evidence type="ECO:0000256" key="11">
    <source>
        <dbReference type="SAM" id="Phobius"/>
    </source>
</evidence>
<name>A0A1H9XSE0_9PSEU</name>
<dbReference type="Pfam" id="PF10099">
    <property type="entry name" value="RskA_C"/>
    <property type="match status" value="1"/>
</dbReference>
<gene>
    <name evidence="14" type="ORF">SAMN05216195_11762</name>
</gene>
<dbReference type="Pfam" id="PF13490">
    <property type="entry name" value="zf-HC2"/>
    <property type="match status" value="1"/>
</dbReference>
<feature type="domain" description="Putative zinc-finger" evidence="13">
    <location>
        <begin position="10"/>
        <end position="38"/>
    </location>
</feature>
<evidence type="ECO:0000256" key="7">
    <source>
        <dbReference type="ARBA" id="ARBA00023136"/>
    </source>
</evidence>
<evidence type="ECO:0000259" key="12">
    <source>
        <dbReference type="Pfam" id="PF10099"/>
    </source>
</evidence>
<dbReference type="EMBL" id="FOFT01000017">
    <property type="protein sequence ID" value="SES49072.1"/>
    <property type="molecule type" value="Genomic_DNA"/>
</dbReference>
<dbReference type="PANTHER" id="PTHR37461">
    <property type="entry name" value="ANTI-SIGMA-K FACTOR RSKA"/>
    <property type="match status" value="1"/>
</dbReference>
<dbReference type="PANTHER" id="PTHR37461:SF1">
    <property type="entry name" value="ANTI-SIGMA-K FACTOR RSKA"/>
    <property type="match status" value="1"/>
</dbReference>
<accession>A0A1H9XSE0</accession>
<feature type="transmembrane region" description="Helical" evidence="11">
    <location>
        <begin position="97"/>
        <end position="118"/>
    </location>
</feature>
<evidence type="ECO:0000259" key="13">
    <source>
        <dbReference type="Pfam" id="PF13490"/>
    </source>
</evidence>
<keyword evidence="3" id="KW-1003">Cell membrane</keyword>
<keyword evidence="15" id="KW-1185">Reference proteome</keyword>
<keyword evidence="7 11" id="KW-0472">Membrane</keyword>
<dbReference type="GO" id="GO:0016989">
    <property type="term" value="F:sigma factor antagonist activity"/>
    <property type="evidence" value="ECO:0007669"/>
    <property type="project" value="TreeGrafter"/>
</dbReference>